<evidence type="ECO:0000256" key="5">
    <source>
        <dbReference type="ARBA" id="ARBA00022741"/>
    </source>
</evidence>
<dbReference type="EC" id="2.7.13.3" evidence="2"/>
<dbReference type="STRING" id="979556.MTES_0212"/>
<evidence type="ECO:0000256" key="2">
    <source>
        <dbReference type="ARBA" id="ARBA00012438"/>
    </source>
</evidence>
<dbReference type="HOGENOM" id="CLU_000445_20_7_11"/>
<dbReference type="GO" id="GO:0016020">
    <property type="term" value="C:membrane"/>
    <property type="evidence" value="ECO:0007669"/>
    <property type="project" value="InterPro"/>
</dbReference>
<dbReference type="SUPFAM" id="SSF55874">
    <property type="entry name" value="ATPase domain of HSP90 chaperone/DNA topoisomerase II/histidine kinase"/>
    <property type="match status" value="1"/>
</dbReference>
<dbReference type="EMBL" id="AP012052">
    <property type="protein sequence ID" value="BAJ73176.1"/>
    <property type="molecule type" value="Genomic_DNA"/>
</dbReference>
<comment type="catalytic activity">
    <reaction evidence="1">
        <text>ATP + protein L-histidine = ADP + protein N-phospho-L-histidine.</text>
        <dbReference type="EC" id="2.7.13.3"/>
    </reaction>
</comment>
<sequence>MTPRPTALGAALTVFGAALCTWGLFSASRPPWALALALLALAAWVVRTALVFVPQPVAARAARVAALCAVGAGALAGTSTGANSLIPATVCAMVLVADQTVSVVAAAVTAGGGVALVAVGAVLWPTSVPAFAGMVAAVLVGALAGFSRRQGAQARRREALLAERERALREEAGRNELARDLHDVLAHTLGGLVVQLDAAEALLEAGDASSAHRRVTSARELAASGLGEARRAVTALRQPREPGAEAAHRDPVASVDLDRRLDELVEMHRALGGEIAWERSGVPAPLDRAQADALHRALQEALSNVRRHAPGCAVTARLAWRPRAVRLSIENPLPPSRQSAPSATEGFGLRGMRERVNALALGGTVTAGPQAGSFVVTVEEVLA</sequence>
<evidence type="ECO:0000256" key="3">
    <source>
        <dbReference type="ARBA" id="ARBA00022553"/>
    </source>
</evidence>
<evidence type="ECO:0000256" key="8">
    <source>
        <dbReference type="ARBA" id="ARBA00023012"/>
    </source>
</evidence>
<dbReference type="Pfam" id="PF07730">
    <property type="entry name" value="HisKA_3"/>
    <property type="match status" value="1"/>
</dbReference>
<keyword evidence="8" id="KW-0902">Two-component regulatory system</keyword>
<dbReference type="InterPro" id="IPR050482">
    <property type="entry name" value="Sensor_HK_TwoCompSys"/>
</dbReference>
<feature type="transmembrane region" description="Helical" evidence="9">
    <location>
        <begin position="130"/>
        <end position="147"/>
    </location>
</feature>
<protein>
    <recommendedName>
        <fullName evidence="2">histidine kinase</fullName>
        <ecNumber evidence="2">2.7.13.3</ecNumber>
    </recommendedName>
</protein>
<dbReference type="KEGG" id="mts:MTES_0212"/>
<dbReference type="Proteomes" id="UP000008975">
    <property type="component" value="Chromosome"/>
</dbReference>
<organism evidence="11 12">
    <name type="scientific">Microbacterium testaceum (strain StLB037)</name>
    <dbReference type="NCBI Taxonomy" id="979556"/>
    <lineage>
        <taxon>Bacteria</taxon>
        <taxon>Bacillati</taxon>
        <taxon>Actinomycetota</taxon>
        <taxon>Actinomycetes</taxon>
        <taxon>Micrococcales</taxon>
        <taxon>Microbacteriaceae</taxon>
        <taxon>Microbacterium</taxon>
    </lineage>
</organism>
<keyword evidence="9" id="KW-1133">Transmembrane helix</keyword>
<dbReference type="CDD" id="cd16917">
    <property type="entry name" value="HATPase_UhpB-NarQ-NarX-like"/>
    <property type="match status" value="1"/>
</dbReference>
<dbReference type="AlphaFoldDB" id="E8N8W7"/>
<dbReference type="GO" id="GO:0005524">
    <property type="term" value="F:ATP binding"/>
    <property type="evidence" value="ECO:0007669"/>
    <property type="project" value="UniProtKB-KW"/>
</dbReference>
<dbReference type="OrthoDB" id="227596at2"/>
<feature type="transmembrane region" description="Helical" evidence="9">
    <location>
        <begin position="32"/>
        <end position="52"/>
    </location>
</feature>
<keyword evidence="9" id="KW-0812">Transmembrane</keyword>
<evidence type="ECO:0000256" key="7">
    <source>
        <dbReference type="ARBA" id="ARBA00022840"/>
    </source>
</evidence>
<dbReference type="PANTHER" id="PTHR24421:SF10">
    <property type="entry name" value="NITRATE_NITRITE SENSOR PROTEIN NARQ"/>
    <property type="match status" value="1"/>
</dbReference>
<keyword evidence="6 11" id="KW-0418">Kinase</keyword>
<evidence type="ECO:0000256" key="9">
    <source>
        <dbReference type="SAM" id="Phobius"/>
    </source>
</evidence>
<feature type="transmembrane region" description="Helical" evidence="9">
    <location>
        <begin position="103"/>
        <end position="124"/>
    </location>
</feature>
<accession>E8N8W7</accession>
<dbReference type="Gene3D" id="3.30.565.10">
    <property type="entry name" value="Histidine kinase-like ATPase, C-terminal domain"/>
    <property type="match status" value="1"/>
</dbReference>
<reference key="2">
    <citation type="submission" date="2011-02" db="EMBL/GenBank/DDBJ databases">
        <title>Genome sequence of Microbacterium testaceum StLB037.</title>
        <authorList>
            <person name="Morohoshi T."/>
            <person name="Wang W.Z."/>
            <person name="Someya N."/>
            <person name="Ikeda T."/>
        </authorList>
    </citation>
    <scope>NUCLEOTIDE SEQUENCE</scope>
    <source>
        <strain>StLB037</strain>
    </source>
</reference>
<name>E8N8W7_MICTS</name>
<dbReference type="InterPro" id="IPR036890">
    <property type="entry name" value="HATPase_C_sf"/>
</dbReference>
<evidence type="ECO:0000256" key="4">
    <source>
        <dbReference type="ARBA" id="ARBA00022679"/>
    </source>
</evidence>
<dbReference type="GO" id="GO:0000155">
    <property type="term" value="F:phosphorelay sensor kinase activity"/>
    <property type="evidence" value="ECO:0007669"/>
    <property type="project" value="InterPro"/>
</dbReference>
<keyword evidence="4" id="KW-0808">Transferase</keyword>
<keyword evidence="3" id="KW-0597">Phosphoprotein</keyword>
<feature type="transmembrane region" description="Helical" evidence="9">
    <location>
        <begin position="6"/>
        <end position="25"/>
    </location>
</feature>
<keyword evidence="5" id="KW-0547">Nucleotide-binding</keyword>
<dbReference type="Gene3D" id="1.20.5.1930">
    <property type="match status" value="1"/>
</dbReference>
<dbReference type="GO" id="GO:0046983">
    <property type="term" value="F:protein dimerization activity"/>
    <property type="evidence" value="ECO:0007669"/>
    <property type="project" value="InterPro"/>
</dbReference>
<evidence type="ECO:0000259" key="10">
    <source>
        <dbReference type="Pfam" id="PF07730"/>
    </source>
</evidence>
<proteinExistence type="predicted"/>
<evidence type="ECO:0000256" key="6">
    <source>
        <dbReference type="ARBA" id="ARBA00022777"/>
    </source>
</evidence>
<dbReference type="InterPro" id="IPR011712">
    <property type="entry name" value="Sig_transdc_His_kin_sub3_dim/P"/>
</dbReference>
<reference evidence="11 12" key="1">
    <citation type="journal article" date="2011" name="J. Bacteriol.">
        <title>Genome sequence of Microbacterium testaceum StLB037, an N-acylhomoserine lactone-degrading bacterium isolated from potato leaves.</title>
        <authorList>
            <person name="Morohoshi T."/>
            <person name="Wang W.-Z."/>
            <person name="Someya N."/>
            <person name="Ikeda T."/>
        </authorList>
    </citation>
    <scope>NUCLEOTIDE SEQUENCE [LARGE SCALE GENOMIC DNA]</scope>
    <source>
        <strain evidence="11 12">StLB037</strain>
    </source>
</reference>
<feature type="domain" description="Signal transduction histidine kinase subgroup 3 dimerisation and phosphoacceptor" evidence="10">
    <location>
        <begin position="174"/>
        <end position="239"/>
    </location>
</feature>
<dbReference type="PANTHER" id="PTHR24421">
    <property type="entry name" value="NITRATE/NITRITE SENSOR PROTEIN NARX-RELATED"/>
    <property type="match status" value="1"/>
</dbReference>
<evidence type="ECO:0000313" key="11">
    <source>
        <dbReference type="EMBL" id="BAJ73176.1"/>
    </source>
</evidence>
<evidence type="ECO:0000313" key="12">
    <source>
        <dbReference type="Proteomes" id="UP000008975"/>
    </source>
</evidence>
<keyword evidence="7" id="KW-0067">ATP-binding</keyword>
<dbReference type="eggNOG" id="COG4585">
    <property type="taxonomic scope" value="Bacteria"/>
</dbReference>
<gene>
    <name evidence="11" type="ordered locus">MTES_0212</name>
</gene>
<keyword evidence="9" id="KW-0472">Membrane</keyword>
<dbReference type="RefSeq" id="WP_013583303.1">
    <property type="nucleotide sequence ID" value="NC_015125.1"/>
</dbReference>
<evidence type="ECO:0000256" key="1">
    <source>
        <dbReference type="ARBA" id="ARBA00000085"/>
    </source>
</evidence>